<evidence type="ECO:0000313" key="2">
    <source>
        <dbReference type="EMBL" id="PAN37264.1"/>
    </source>
</evidence>
<reference evidence="2" key="1">
    <citation type="submission" date="2018-04" db="EMBL/GenBank/DDBJ databases">
        <title>WGS assembly of Panicum hallii.</title>
        <authorList>
            <person name="Lovell J."/>
            <person name="Jenkins J."/>
            <person name="Lowry D."/>
            <person name="Mamidi S."/>
            <person name="Sreedasyam A."/>
            <person name="Weng X."/>
            <person name="Barry K."/>
            <person name="Bonette J."/>
            <person name="Campitelli B."/>
            <person name="Daum C."/>
            <person name="Gordon S."/>
            <person name="Gould B."/>
            <person name="Lipzen A."/>
            <person name="Macqueen A."/>
            <person name="Palacio-Mejia J."/>
            <person name="Plott C."/>
            <person name="Shakirov E."/>
            <person name="Shu S."/>
            <person name="Yoshinaga Y."/>
            <person name="Zane M."/>
            <person name="Rokhsar D."/>
            <person name="Grimwood J."/>
            <person name="Schmutz J."/>
            <person name="Juenger T."/>
        </authorList>
    </citation>
    <scope>NUCLEOTIDE SEQUENCE [LARGE SCALE GENOMIC DNA]</scope>
    <source>
        <strain evidence="2">FIL2</strain>
    </source>
</reference>
<feature type="region of interest" description="Disordered" evidence="1">
    <location>
        <begin position="1"/>
        <end position="111"/>
    </location>
</feature>
<dbReference type="EMBL" id="CM008052">
    <property type="protein sequence ID" value="PAN37264.1"/>
    <property type="molecule type" value="Genomic_DNA"/>
</dbReference>
<gene>
    <name evidence="2" type="ORF">PAHAL_7G048700</name>
</gene>
<feature type="compositionally biased region" description="Polar residues" evidence="1">
    <location>
        <begin position="1"/>
        <end position="17"/>
    </location>
</feature>
<accession>A0A2S3I5H1</accession>
<sequence length="111" mass="11231">MTPSPFSPKASATNAGETSPLPAGRLFHHRLGPHPPLLSWGTNALLSARPHAPHDLEAPPPPLGWGASAPPSARPHPPHVWEASPPPSAGCPQADAPSPAPQPPGASSSGQ</sequence>
<name>A0A2S3I5H1_9POAL</name>
<dbReference type="AlphaFoldDB" id="A0A2S3I5H1"/>
<dbReference type="Proteomes" id="UP000243499">
    <property type="component" value="Chromosome 7"/>
</dbReference>
<organism evidence="2">
    <name type="scientific">Panicum hallii</name>
    <dbReference type="NCBI Taxonomy" id="206008"/>
    <lineage>
        <taxon>Eukaryota</taxon>
        <taxon>Viridiplantae</taxon>
        <taxon>Streptophyta</taxon>
        <taxon>Embryophyta</taxon>
        <taxon>Tracheophyta</taxon>
        <taxon>Spermatophyta</taxon>
        <taxon>Magnoliopsida</taxon>
        <taxon>Liliopsida</taxon>
        <taxon>Poales</taxon>
        <taxon>Poaceae</taxon>
        <taxon>PACMAD clade</taxon>
        <taxon>Panicoideae</taxon>
        <taxon>Panicodae</taxon>
        <taxon>Paniceae</taxon>
        <taxon>Panicinae</taxon>
        <taxon>Panicum</taxon>
        <taxon>Panicum sect. Panicum</taxon>
    </lineage>
</organism>
<dbReference type="Gramene" id="PAN37264">
    <property type="protein sequence ID" value="PAN37264"/>
    <property type="gene ID" value="PAHAL_7G048700"/>
</dbReference>
<protein>
    <submittedName>
        <fullName evidence="2">Uncharacterized protein</fullName>
    </submittedName>
</protein>
<proteinExistence type="predicted"/>
<evidence type="ECO:0000256" key="1">
    <source>
        <dbReference type="SAM" id="MobiDB-lite"/>
    </source>
</evidence>